<dbReference type="GO" id="GO:0005829">
    <property type="term" value="C:cytosol"/>
    <property type="evidence" value="ECO:0000318"/>
    <property type="project" value="GO_Central"/>
</dbReference>
<name>A2FPC2_TRIV3</name>
<dbReference type="AlphaFoldDB" id="A2FPC2"/>
<protein>
    <submittedName>
        <fullName evidence="1">Uncharacterized protein</fullName>
    </submittedName>
</protein>
<accession>A2FPC2</accession>
<gene>
    <name evidence="1" type="ORF">TVAG_155990</name>
</gene>
<dbReference type="GO" id="GO:0046579">
    <property type="term" value="P:positive regulation of Ras protein signal transduction"/>
    <property type="evidence" value="ECO:0000318"/>
    <property type="project" value="GO_Central"/>
</dbReference>
<dbReference type="VEuPathDB" id="TrichDB:TVAG_155990"/>
<dbReference type="EMBL" id="DS113923">
    <property type="protein sequence ID" value="EAX93235.1"/>
    <property type="molecule type" value="Genomic_DNA"/>
</dbReference>
<dbReference type="InterPro" id="IPR037474">
    <property type="entry name" value="ScaA"/>
</dbReference>
<reference evidence="1" key="1">
    <citation type="submission" date="2006-10" db="EMBL/GenBank/DDBJ databases">
        <authorList>
            <person name="Amadeo P."/>
            <person name="Zhao Q."/>
            <person name="Wortman J."/>
            <person name="Fraser-Liggett C."/>
            <person name="Carlton J."/>
        </authorList>
    </citation>
    <scope>NUCLEOTIDE SEQUENCE</scope>
    <source>
        <strain evidence="1">G3</strain>
    </source>
</reference>
<dbReference type="KEGG" id="tva:4750950"/>
<dbReference type="PANTHER" id="PTHR37516:SF1">
    <property type="entry name" value="SCA1 COMPLEX SCAFFOLD PROTEIN SCAA"/>
    <property type="match status" value="1"/>
</dbReference>
<sequence>MKSFPTSLGKDYTFQEPSYETALPDRPPDSQTNLVFIDRNGQSLNVYGQPIPPPEILLTVNKLSKLPYPDADSEEEYRKMVLQWQNSMLNVSKSVFLPVPMGLNYQRPVKPHVPTPMEKVKGSLEERTARKSFNVKTTALYPQNYMVLLDAVLNENEITTPEFEIKGPRDQVIPVANHFGKEKTWSSQLIPLKPNPQLYLTYQEYADAMYNWIHNISKNCVIPPNPSQLQSIIGIELERRQIVKKNLKRGRAQRTNSDFYSIITLPATGLIDYEDEPGSILSDVSEQIGSFLTSDLMRIKSKVDEPSGLRVISDQLIGLHHLYVTSFIDNSRNKYQMHFQTPSNLPPIPGLIKEWSEYGLEQPFVHKLVPLAIVQSSYAHELANSPQYTYIPEISTSHQIFYLCKTFQQTQLRYELFNKILVVLSNKEIFDSITSDISILYEIYKLFHEFTTQICDIPDYVVEPECNYLLFDFYSKLLNFYIVRQMHEYYKGRDKQLARSFKVHTEGLHSMISNFLHASYREIREIIENSVEEHPHMCTQIIFMVLSLDNQLLSFLSQIDFRVIPIIMAISKQSPKDFRFLQLHIFRSLPMATFIIQQLSYLNYDQNCLLYQTPPEFMSFLSSILVQKLSKEAISPNVDWTLSFLTDILNHANGLLTQTQCDFIYAISIFIQNRMWAHQQQKHWEMMLPQILSTLIAFMAISTETQTKLSLLKAFRRLLWHPCAGKMLTSRLVVMQITPFLKDPAVSISGIRTIKLIVINHPNFLEAIVNNPKELQKLGEAMFLTNEDAYVEIFKFIKLATSMPWYTGYKSQYQKYFHQFLLASHFRIDAAKSKVESKAQKKQKEVFKDFVMYLKKNPHVNQMLSNIDVQLSGARK</sequence>
<keyword evidence="2" id="KW-1185">Reference proteome</keyword>
<dbReference type="Proteomes" id="UP000001542">
    <property type="component" value="Unassembled WGS sequence"/>
</dbReference>
<dbReference type="OrthoDB" id="17150at2759"/>
<evidence type="ECO:0000313" key="1">
    <source>
        <dbReference type="EMBL" id="EAX93235.1"/>
    </source>
</evidence>
<reference evidence="1" key="2">
    <citation type="journal article" date="2007" name="Science">
        <title>Draft genome sequence of the sexually transmitted pathogen Trichomonas vaginalis.</title>
        <authorList>
            <person name="Carlton J.M."/>
            <person name="Hirt R.P."/>
            <person name="Silva J.C."/>
            <person name="Delcher A.L."/>
            <person name="Schatz M."/>
            <person name="Zhao Q."/>
            <person name="Wortman J.R."/>
            <person name="Bidwell S.L."/>
            <person name="Alsmark U.C.M."/>
            <person name="Besteiro S."/>
            <person name="Sicheritz-Ponten T."/>
            <person name="Noel C.J."/>
            <person name="Dacks J.B."/>
            <person name="Foster P.G."/>
            <person name="Simillion C."/>
            <person name="Van de Peer Y."/>
            <person name="Miranda-Saavedra D."/>
            <person name="Barton G.J."/>
            <person name="Westrop G.D."/>
            <person name="Mueller S."/>
            <person name="Dessi D."/>
            <person name="Fiori P.L."/>
            <person name="Ren Q."/>
            <person name="Paulsen I."/>
            <person name="Zhang H."/>
            <person name="Bastida-Corcuera F.D."/>
            <person name="Simoes-Barbosa A."/>
            <person name="Brown M.T."/>
            <person name="Hayes R.D."/>
            <person name="Mukherjee M."/>
            <person name="Okumura C.Y."/>
            <person name="Schneider R."/>
            <person name="Smith A.J."/>
            <person name="Vanacova S."/>
            <person name="Villalvazo M."/>
            <person name="Haas B.J."/>
            <person name="Pertea M."/>
            <person name="Feldblyum T.V."/>
            <person name="Utterback T.R."/>
            <person name="Shu C.L."/>
            <person name="Osoegawa K."/>
            <person name="de Jong P.J."/>
            <person name="Hrdy I."/>
            <person name="Horvathova L."/>
            <person name="Zubacova Z."/>
            <person name="Dolezal P."/>
            <person name="Malik S.B."/>
            <person name="Logsdon J.M. Jr."/>
            <person name="Henze K."/>
            <person name="Gupta A."/>
            <person name="Wang C.C."/>
            <person name="Dunne R.L."/>
            <person name="Upcroft J.A."/>
            <person name="Upcroft P."/>
            <person name="White O."/>
            <person name="Salzberg S.L."/>
            <person name="Tang P."/>
            <person name="Chiu C.-H."/>
            <person name="Lee Y.-S."/>
            <person name="Embley T.M."/>
            <person name="Coombs G.H."/>
            <person name="Mottram J.C."/>
            <person name="Tachezy J."/>
            <person name="Fraser-Liggett C.M."/>
            <person name="Johnson P.J."/>
        </authorList>
    </citation>
    <scope>NUCLEOTIDE SEQUENCE [LARGE SCALE GENOMIC DNA]</scope>
    <source>
        <strain evidence="1">G3</strain>
    </source>
</reference>
<organism evidence="1 2">
    <name type="scientific">Trichomonas vaginalis (strain ATCC PRA-98 / G3)</name>
    <dbReference type="NCBI Taxonomy" id="412133"/>
    <lineage>
        <taxon>Eukaryota</taxon>
        <taxon>Metamonada</taxon>
        <taxon>Parabasalia</taxon>
        <taxon>Trichomonadida</taxon>
        <taxon>Trichomonadidae</taxon>
        <taxon>Trichomonas</taxon>
    </lineage>
</organism>
<dbReference type="RefSeq" id="XP_001306165.1">
    <property type="nucleotide sequence ID" value="XM_001306164.1"/>
</dbReference>
<dbReference type="InParanoid" id="A2FPC2"/>
<proteinExistence type="predicted"/>
<evidence type="ECO:0000313" key="2">
    <source>
        <dbReference type="Proteomes" id="UP000001542"/>
    </source>
</evidence>
<dbReference type="GO" id="GO:1904515">
    <property type="term" value="P:positive regulation of TORC2 signaling"/>
    <property type="evidence" value="ECO:0000318"/>
    <property type="project" value="GO_Central"/>
</dbReference>
<dbReference type="VEuPathDB" id="TrichDB:TVAGG3_0497850"/>
<dbReference type="PANTHER" id="PTHR37516">
    <property type="entry name" value="SCA1 COMPLEX SCAFFOLD PROTEIN SCAA"/>
    <property type="match status" value="1"/>
</dbReference>
<dbReference type="GO" id="GO:0005886">
    <property type="term" value="C:plasma membrane"/>
    <property type="evidence" value="ECO:0000318"/>
    <property type="project" value="GO_Central"/>
</dbReference>